<accession>A0A8J8SWI5</accession>
<sequence>MELLKQGVKLIDFLAVLRIAALNLFDRTIKLHEVMHLFIFLDCIQHLIGQPYSLACGRCWCTLLIRHAGGTAHSILDKAAGSFVGHGSG</sequence>
<name>A0A8J8SWI5_HALGN</name>
<proteinExistence type="predicted"/>
<gene>
    <name evidence="1" type="ORF">FGO68_gene16374</name>
</gene>
<keyword evidence="2" id="KW-1185">Reference proteome</keyword>
<comment type="caution">
    <text evidence="1">The sequence shown here is derived from an EMBL/GenBank/DDBJ whole genome shotgun (WGS) entry which is preliminary data.</text>
</comment>
<evidence type="ECO:0000313" key="2">
    <source>
        <dbReference type="Proteomes" id="UP000785679"/>
    </source>
</evidence>
<dbReference type="AlphaFoldDB" id="A0A8J8SWI5"/>
<organism evidence="1 2">
    <name type="scientific">Halteria grandinella</name>
    <dbReference type="NCBI Taxonomy" id="5974"/>
    <lineage>
        <taxon>Eukaryota</taxon>
        <taxon>Sar</taxon>
        <taxon>Alveolata</taxon>
        <taxon>Ciliophora</taxon>
        <taxon>Intramacronucleata</taxon>
        <taxon>Spirotrichea</taxon>
        <taxon>Stichotrichia</taxon>
        <taxon>Sporadotrichida</taxon>
        <taxon>Halteriidae</taxon>
        <taxon>Halteria</taxon>
    </lineage>
</organism>
<dbReference type="EMBL" id="RRYP01020458">
    <property type="protein sequence ID" value="TNV72921.1"/>
    <property type="molecule type" value="Genomic_DNA"/>
</dbReference>
<evidence type="ECO:0000313" key="1">
    <source>
        <dbReference type="EMBL" id="TNV72921.1"/>
    </source>
</evidence>
<reference evidence="1" key="1">
    <citation type="submission" date="2019-06" db="EMBL/GenBank/DDBJ databases">
        <authorList>
            <person name="Zheng W."/>
        </authorList>
    </citation>
    <scope>NUCLEOTIDE SEQUENCE</scope>
    <source>
        <strain evidence="1">QDHG01</strain>
    </source>
</reference>
<protein>
    <submittedName>
        <fullName evidence="1">Uncharacterized protein</fullName>
    </submittedName>
</protein>
<dbReference type="Proteomes" id="UP000785679">
    <property type="component" value="Unassembled WGS sequence"/>
</dbReference>